<feature type="transmembrane region" description="Helical" evidence="1">
    <location>
        <begin position="6"/>
        <end position="29"/>
    </location>
</feature>
<proteinExistence type="predicted"/>
<dbReference type="EMBL" id="CP114029">
    <property type="protein sequence ID" value="WAP67247.1"/>
    <property type="molecule type" value="Genomic_DNA"/>
</dbReference>
<organism evidence="2 3">
    <name type="scientific">Jiella pelagia</name>
    <dbReference type="NCBI Taxonomy" id="2986949"/>
    <lineage>
        <taxon>Bacteria</taxon>
        <taxon>Pseudomonadati</taxon>
        <taxon>Pseudomonadota</taxon>
        <taxon>Alphaproteobacteria</taxon>
        <taxon>Hyphomicrobiales</taxon>
        <taxon>Aurantimonadaceae</taxon>
        <taxon>Jiella</taxon>
    </lineage>
</organism>
<evidence type="ECO:0000313" key="2">
    <source>
        <dbReference type="EMBL" id="WAP67247.1"/>
    </source>
</evidence>
<keyword evidence="1" id="KW-1133">Transmembrane helix</keyword>
<accession>A0ABY7BV86</accession>
<gene>
    <name evidence="2" type="ORF">OH818_16870</name>
</gene>
<evidence type="ECO:0000313" key="3">
    <source>
        <dbReference type="Proteomes" id="UP001164020"/>
    </source>
</evidence>
<keyword evidence="1" id="KW-0472">Membrane</keyword>
<dbReference type="Proteomes" id="UP001164020">
    <property type="component" value="Chromosome"/>
</dbReference>
<name>A0ABY7BV86_9HYPH</name>
<reference evidence="2" key="1">
    <citation type="submission" date="2022-12" db="EMBL/GenBank/DDBJ databases">
        <title>Jiella pelagia sp. nov., isolated from phosphonate enriched culture of Northwest Pacific surface seawater.</title>
        <authorList>
            <person name="Shin D.Y."/>
            <person name="Hwang C.Y."/>
        </authorList>
    </citation>
    <scope>NUCLEOTIDE SEQUENCE</scope>
    <source>
        <strain evidence="2">HL-NP1</strain>
    </source>
</reference>
<keyword evidence="1" id="KW-0812">Transmembrane</keyword>
<evidence type="ECO:0000256" key="1">
    <source>
        <dbReference type="SAM" id="Phobius"/>
    </source>
</evidence>
<protein>
    <submittedName>
        <fullName evidence="2">Uncharacterized protein</fullName>
    </submittedName>
</protein>
<dbReference type="RefSeq" id="WP_268879699.1">
    <property type="nucleotide sequence ID" value="NZ_CP114029.1"/>
</dbReference>
<sequence>MDASGWAAIFNGAATLLAFVAAGLWLWSAKAAIPRRVKRIGYGNITDEAKADDDDLDRTSDGIAIQSRRSAWGATTAAAAAICQGIALQF</sequence>
<keyword evidence="3" id="KW-1185">Reference proteome</keyword>